<organism evidence="1 2">
    <name type="scientific">Botrytis hyacinthi</name>
    <dbReference type="NCBI Taxonomy" id="278943"/>
    <lineage>
        <taxon>Eukaryota</taxon>
        <taxon>Fungi</taxon>
        <taxon>Dikarya</taxon>
        <taxon>Ascomycota</taxon>
        <taxon>Pezizomycotina</taxon>
        <taxon>Leotiomycetes</taxon>
        <taxon>Helotiales</taxon>
        <taxon>Sclerotiniaceae</taxon>
        <taxon>Botrytis</taxon>
    </lineage>
</organism>
<sequence>MFMFASARLRLEYLHVLNIEQFDLDIWKIMLKAYKRSPELAPDAVQNGVPRFCYKDMKEVFIVNGLV</sequence>
<reference evidence="1 2" key="1">
    <citation type="submission" date="2017-12" db="EMBL/GenBank/DDBJ databases">
        <title>Comparative genomics of Botrytis spp.</title>
        <authorList>
            <person name="Valero-Jimenez C.A."/>
            <person name="Tapia P."/>
            <person name="Veloso J."/>
            <person name="Silva-Moreno E."/>
            <person name="Staats M."/>
            <person name="Valdes J.H."/>
            <person name="Van Kan J.A.L."/>
        </authorList>
    </citation>
    <scope>NUCLEOTIDE SEQUENCE [LARGE SCALE GENOMIC DNA]</scope>
    <source>
        <strain evidence="1 2">Bh0001</strain>
    </source>
</reference>
<gene>
    <name evidence="1" type="ORF">BHYA_0443g00020</name>
</gene>
<evidence type="ECO:0000313" key="1">
    <source>
        <dbReference type="EMBL" id="TGO31675.1"/>
    </source>
</evidence>
<dbReference type="EMBL" id="PQXK01000440">
    <property type="protein sequence ID" value="TGO31675.1"/>
    <property type="molecule type" value="Genomic_DNA"/>
</dbReference>
<protein>
    <submittedName>
        <fullName evidence="1">Uncharacterized protein</fullName>
    </submittedName>
</protein>
<evidence type="ECO:0000313" key="2">
    <source>
        <dbReference type="Proteomes" id="UP000297814"/>
    </source>
</evidence>
<name>A0A4Z1G3Z6_9HELO</name>
<accession>A0A4Z1G3Z6</accession>
<dbReference type="AlphaFoldDB" id="A0A4Z1G3Z6"/>
<proteinExistence type="predicted"/>
<keyword evidence="2" id="KW-1185">Reference proteome</keyword>
<dbReference type="Proteomes" id="UP000297814">
    <property type="component" value="Unassembled WGS sequence"/>
</dbReference>
<comment type="caution">
    <text evidence="1">The sequence shown here is derived from an EMBL/GenBank/DDBJ whole genome shotgun (WGS) entry which is preliminary data.</text>
</comment>